<keyword evidence="6" id="KW-1185">Reference proteome</keyword>
<dbReference type="InterPro" id="IPR036412">
    <property type="entry name" value="HAD-like_sf"/>
</dbReference>
<name>Q2RSY9_RHORT</name>
<evidence type="ECO:0000313" key="6">
    <source>
        <dbReference type="Proteomes" id="UP000001929"/>
    </source>
</evidence>
<dbReference type="Gene3D" id="3.40.50.1000">
    <property type="entry name" value="HAD superfamily/HAD-like"/>
    <property type="match status" value="1"/>
</dbReference>
<organism evidence="5 6">
    <name type="scientific">Rhodospirillum rubrum (strain ATCC 11170 / ATH 1.1.1 / DSM 467 / LMG 4362 / NCIMB 8255 / S1)</name>
    <dbReference type="NCBI Taxonomy" id="269796"/>
    <lineage>
        <taxon>Bacteria</taxon>
        <taxon>Pseudomonadati</taxon>
        <taxon>Pseudomonadota</taxon>
        <taxon>Alphaproteobacteria</taxon>
        <taxon>Rhodospirillales</taxon>
        <taxon>Rhodospirillaceae</taxon>
        <taxon>Rhodospirillum</taxon>
    </lineage>
</organism>
<evidence type="ECO:0000256" key="1">
    <source>
        <dbReference type="ARBA" id="ARBA00000830"/>
    </source>
</evidence>
<comment type="pathway">
    <text evidence="2">Organic acid metabolism; glycolate biosynthesis; glycolate from 2-phosphoglycolate: step 1/1.</text>
</comment>
<dbReference type="EMBL" id="CP000230">
    <property type="protein sequence ID" value="ABC22756.1"/>
    <property type="molecule type" value="Genomic_DNA"/>
</dbReference>
<dbReference type="GO" id="GO:0008967">
    <property type="term" value="F:phosphoglycolate phosphatase activity"/>
    <property type="evidence" value="ECO:0007669"/>
    <property type="project" value="UniProtKB-EC"/>
</dbReference>
<gene>
    <name evidence="5" type="ordered locus">Rru_A1956</name>
</gene>
<dbReference type="AlphaFoldDB" id="Q2RSY9"/>
<comment type="similarity">
    <text evidence="3">Belongs to the HAD-like hydrolase superfamily. CbbY/CbbZ/Gph/YieH family.</text>
</comment>
<dbReference type="PANTHER" id="PTHR43434:SF1">
    <property type="entry name" value="PHOSPHOGLYCOLATE PHOSPHATASE"/>
    <property type="match status" value="1"/>
</dbReference>
<dbReference type="InterPro" id="IPR050155">
    <property type="entry name" value="HAD-like_hydrolase_sf"/>
</dbReference>
<dbReference type="PANTHER" id="PTHR43434">
    <property type="entry name" value="PHOSPHOGLYCOLATE PHOSPHATASE"/>
    <property type="match status" value="1"/>
</dbReference>
<dbReference type="SMR" id="Q2RSY9"/>
<protein>
    <recommendedName>
        <fullName evidence="4">phosphoglycolate phosphatase</fullName>
        <ecNumber evidence="4">3.1.3.18</ecNumber>
    </recommendedName>
</protein>
<keyword evidence="5" id="KW-0378">Hydrolase</keyword>
<comment type="catalytic activity">
    <reaction evidence="1">
        <text>2-phosphoglycolate + H2O = glycolate + phosphate</text>
        <dbReference type="Rhea" id="RHEA:14369"/>
        <dbReference type="ChEBI" id="CHEBI:15377"/>
        <dbReference type="ChEBI" id="CHEBI:29805"/>
        <dbReference type="ChEBI" id="CHEBI:43474"/>
        <dbReference type="ChEBI" id="CHEBI:58033"/>
        <dbReference type="EC" id="3.1.3.18"/>
    </reaction>
</comment>
<dbReference type="GO" id="GO:0006281">
    <property type="term" value="P:DNA repair"/>
    <property type="evidence" value="ECO:0007669"/>
    <property type="project" value="TreeGrafter"/>
</dbReference>
<dbReference type="STRING" id="269796.Rru_A1956"/>
<dbReference type="EC" id="3.1.3.18" evidence="4"/>
<reference evidence="5 6" key="1">
    <citation type="journal article" date="2011" name="Stand. Genomic Sci.">
        <title>Complete genome sequence of Rhodospirillum rubrum type strain (S1).</title>
        <authorList>
            <person name="Munk A.C."/>
            <person name="Copeland A."/>
            <person name="Lucas S."/>
            <person name="Lapidus A."/>
            <person name="Del Rio T.G."/>
            <person name="Barry K."/>
            <person name="Detter J.C."/>
            <person name="Hammon N."/>
            <person name="Israni S."/>
            <person name="Pitluck S."/>
            <person name="Brettin T."/>
            <person name="Bruce D."/>
            <person name="Han C."/>
            <person name="Tapia R."/>
            <person name="Gilna P."/>
            <person name="Schmutz J."/>
            <person name="Larimer F."/>
            <person name="Land M."/>
            <person name="Kyrpides N.C."/>
            <person name="Mavromatis K."/>
            <person name="Richardson P."/>
            <person name="Rohde M."/>
            <person name="Goker M."/>
            <person name="Klenk H.P."/>
            <person name="Zhang Y."/>
            <person name="Roberts G.P."/>
            <person name="Reslewic S."/>
            <person name="Schwartz D.C."/>
        </authorList>
    </citation>
    <scope>NUCLEOTIDE SEQUENCE [LARGE SCALE GENOMIC DNA]</scope>
    <source>
        <strain evidence="6">ATCC 11170 / ATH 1.1.1 / DSM 467 / LMG 4362 / NCIMB 8255 / S1</strain>
    </source>
</reference>
<dbReference type="Proteomes" id="UP000001929">
    <property type="component" value="Chromosome"/>
</dbReference>
<dbReference type="RefSeq" id="WP_011389709.1">
    <property type="nucleotide sequence ID" value="NC_007643.1"/>
</dbReference>
<dbReference type="PATRIC" id="fig|269796.9.peg.2040"/>
<dbReference type="Pfam" id="PF00702">
    <property type="entry name" value="Hydrolase"/>
    <property type="match status" value="1"/>
</dbReference>
<sequence>MNGLAAMILDRDGTTLDFSAMYLAFMNGLYQRAGLEAPSAADLLRYETWERIIAGELWIGTQRVLDIVDDIPRRHMDHGLLFPGVAQGLRRARADGLRLILVSAWVGSAATRALLAREGVLDAFCAVWTADDLGDLPASTSPVPVKQMLVERAVAHLGVDPEHCLMVGDSPDDILAGARLGMRTAMVRTGNGARFADIILPAPDLVADSLTQLLARLYPPSPLASHAP</sequence>
<dbReference type="DNASU" id="3835380"/>
<dbReference type="InterPro" id="IPR023214">
    <property type="entry name" value="HAD_sf"/>
</dbReference>
<proteinExistence type="inferred from homology"/>
<dbReference type="eggNOG" id="COG0546">
    <property type="taxonomic scope" value="Bacteria"/>
</dbReference>
<evidence type="ECO:0000313" key="5">
    <source>
        <dbReference type="EMBL" id="ABC22756.1"/>
    </source>
</evidence>
<dbReference type="KEGG" id="rru:Rru_A1956"/>
<dbReference type="SFLD" id="SFLDS00003">
    <property type="entry name" value="Haloacid_Dehalogenase"/>
    <property type="match status" value="1"/>
</dbReference>
<accession>Q2RSY9</accession>
<dbReference type="SUPFAM" id="SSF56784">
    <property type="entry name" value="HAD-like"/>
    <property type="match status" value="1"/>
</dbReference>
<evidence type="ECO:0000256" key="4">
    <source>
        <dbReference type="ARBA" id="ARBA00013078"/>
    </source>
</evidence>
<dbReference type="SFLD" id="SFLDG01129">
    <property type="entry name" value="C1.5:_HAD__Beta-PGM__Phosphata"/>
    <property type="match status" value="1"/>
</dbReference>
<evidence type="ECO:0000256" key="2">
    <source>
        <dbReference type="ARBA" id="ARBA00004818"/>
    </source>
</evidence>
<dbReference type="HOGENOM" id="CLU_1214218_0_0_5"/>
<dbReference type="EnsemblBacteria" id="ABC22756">
    <property type="protein sequence ID" value="ABC22756"/>
    <property type="gene ID" value="Rru_A1956"/>
</dbReference>
<evidence type="ECO:0000256" key="3">
    <source>
        <dbReference type="ARBA" id="ARBA00006171"/>
    </source>
</evidence>